<reference evidence="7 8" key="1">
    <citation type="journal article" date="2016" name="Genome Biol. Evol.">
        <title>Gene Family Evolution Reflects Adaptation to Soil Environmental Stressors in the Genome of the Collembolan Orchesella cincta.</title>
        <authorList>
            <person name="Faddeeva-Vakhrusheva A."/>
            <person name="Derks M.F."/>
            <person name="Anvar S.Y."/>
            <person name="Agamennone V."/>
            <person name="Suring W."/>
            <person name="Smit S."/>
            <person name="van Straalen N.M."/>
            <person name="Roelofs D."/>
        </authorList>
    </citation>
    <scope>NUCLEOTIDE SEQUENCE [LARGE SCALE GENOMIC DNA]</scope>
    <source>
        <tissue evidence="7">Mixed pool</tissue>
    </source>
</reference>
<feature type="transmembrane region" description="Helical" evidence="5">
    <location>
        <begin position="37"/>
        <end position="58"/>
    </location>
</feature>
<feature type="transmembrane region" description="Helical" evidence="5">
    <location>
        <begin position="223"/>
        <end position="243"/>
    </location>
</feature>
<comment type="subcellular location">
    <subcellularLocation>
        <location evidence="1">Membrane</location>
        <topology evidence="1">Multi-pass membrane protein</topology>
    </subcellularLocation>
</comment>
<evidence type="ECO:0000259" key="6">
    <source>
        <dbReference type="PROSITE" id="PS50850"/>
    </source>
</evidence>
<evidence type="ECO:0000256" key="1">
    <source>
        <dbReference type="ARBA" id="ARBA00004141"/>
    </source>
</evidence>
<dbReference type="PROSITE" id="PS50850">
    <property type="entry name" value="MFS"/>
    <property type="match status" value="1"/>
</dbReference>
<feature type="transmembrane region" description="Helical" evidence="5">
    <location>
        <begin position="531"/>
        <end position="551"/>
    </location>
</feature>
<feature type="transmembrane region" description="Helical" evidence="5">
    <location>
        <begin position="439"/>
        <end position="456"/>
    </location>
</feature>
<organism evidence="7 8">
    <name type="scientific">Orchesella cincta</name>
    <name type="common">Springtail</name>
    <name type="synonym">Podura cincta</name>
    <dbReference type="NCBI Taxonomy" id="48709"/>
    <lineage>
        <taxon>Eukaryota</taxon>
        <taxon>Metazoa</taxon>
        <taxon>Ecdysozoa</taxon>
        <taxon>Arthropoda</taxon>
        <taxon>Hexapoda</taxon>
        <taxon>Collembola</taxon>
        <taxon>Entomobryomorpha</taxon>
        <taxon>Entomobryoidea</taxon>
        <taxon>Orchesellidae</taxon>
        <taxon>Orchesellinae</taxon>
        <taxon>Orchesella</taxon>
    </lineage>
</organism>
<dbReference type="PROSITE" id="PS00216">
    <property type="entry name" value="SUGAR_TRANSPORT_1"/>
    <property type="match status" value="1"/>
</dbReference>
<proteinExistence type="predicted"/>
<evidence type="ECO:0000313" key="8">
    <source>
        <dbReference type="Proteomes" id="UP000094527"/>
    </source>
</evidence>
<dbReference type="InterPro" id="IPR020846">
    <property type="entry name" value="MFS_dom"/>
</dbReference>
<keyword evidence="8" id="KW-1185">Reference proteome</keyword>
<gene>
    <name evidence="7" type="ORF">Ocin01_10687</name>
</gene>
<feature type="transmembrane region" description="Helical" evidence="5">
    <location>
        <begin position="140"/>
        <end position="159"/>
    </location>
</feature>
<dbReference type="Proteomes" id="UP000094527">
    <property type="component" value="Unassembled WGS sequence"/>
</dbReference>
<dbReference type="Pfam" id="PF00083">
    <property type="entry name" value="Sugar_tr"/>
    <property type="match status" value="1"/>
</dbReference>
<comment type="caution">
    <text evidence="7">The sequence shown here is derived from an EMBL/GenBank/DDBJ whole genome shotgun (WGS) entry which is preliminary data.</text>
</comment>
<name>A0A1D2MSA5_ORCCI</name>
<evidence type="ECO:0000256" key="2">
    <source>
        <dbReference type="ARBA" id="ARBA00022692"/>
    </source>
</evidence>
<feature type="transmembrane region" description="Helical" evidence="5">
    <location>
        <begin position="505"/>
        <end position="525"/>
    </location>
</feature>
<keyword evidence="3 5" id="KW-1133">Transmembrane helix</keyword>
<evidence type="ECO:0000313" key="7">
    <source>
        <dbReference type="EMBL" id="ODM95999.1"/>
    </source>
</evidence>
<dbReference type="InterPro" id="IPR036259">
    <property type="entry name" value="MFS_trans_sf"/>
</dbReference>
<dbReference type="InterPro" id="IPR005829">
    <property type="entry name" value="Sugar_transporter_CS"/>
</dbReference>
<sequence>MVTAKSKSRDIEEINPEDVKVEDILHSLGGFSTYQRWLAFALIFPQFPTAMIVLSPVFTGSSKVPMYCKRETYFHEDDACTANCTIETSDVVYSSIVQEWDLACSSAWIVDLVTSFQMAGMMTGAFLSSLLSDQFGRKKCFYFQTICMGVLGMLPAAAIDPWSYAIARFLAGFGVGACFVIYLSHLMEFLTPAWRTICGTISFWPFGEMLLGLLAYLIVGWRWLTIIVALPALFLLLFHKTILESPRWLLIRNKTAAAHEVFATIAKWNKTAAPDIKLIEQLQVNILKEESSNIHGVKAVKMILHSSSLRTHMAILTLCNVTCAIVYYGVSFNAKNLSGYWPIDLKFGDQSLCAIPQTEFFSDFQISNLAPRYGSLKLSILEVELDHSGKQKVNRSISDRVNRVPSIGLQTAPAQLSQLTPKPKSSILFNNWIGRRKTFTLYMGLGTLFIISLLIVDGVTGLQNASSTLVTVLSLCGRFGIVAAWGALTCLILETAPTNLRSSCLGFTAFAGYLGAVVAPQIFLLSGVTESLPYIILCVLTVSSSVSSWFLRETLQQPLEDTVEKD</sequence>
<protein>
    <submittedName>
        <fullName evidence="7">Organic cation transporter protein</fullName>
    </submittedName>
</protein>
<dbReference type="STRING" id="48709.A0A1D2MSA5"/>
<feature type="domain" description="Major facilitator superfamily (MFS) profile" evidence="6">
    <location>
        <begin position="49"/>
        <end position="556"/>
    </location>
</feature>
<dbReference type="OrthoDB" id="2261376at2759"/>
<dbReference type="SUPFAM" id="SSF103473">
    <property type="entry name" value="MFS general substrate transporter"/>
    <property type="match status" value="2"/>
</dbReference>
<dbReference type="GO" id="GO:0022857">
    <property type="term" value="F:transmembrane transporter activity"/>
    <property type="evidence" value="ECO:0007669"/>
    <property type="project" value="InterPro"/>
</dbReference>
<feature type="transmembrane region" description="Helical" evidence="5">
    <location>
        <begin position="196"/>
        <end position="217"/>
    </location>
</feature>
<keyword evidence="2 5" id="KW-0812">Transmembrane</keyword>
<evidence type="ECO:0000256" key="3">
    <source>
        <dbReference type="ARBA" id="ARBA00022989"/>
    </source>
</evidence>
<dbReference type="InterPro" id="IPR005828">
    <property type="entry name" value="MFS_sugar_transport-like"/>
</dbReference>
<dbReference type="AlphaFoldDB" id="A0A1D2MSA5"/>
<dbReference type="Gene3D" id="1.20.1250.20">
    <property type="entry name" value="MFS general substrate transporter like domains"/>
    <property type="match status" value="1"/>
</dbReference>
<feature type="transmembrane region" description="Helical" evidence="5">
    <location>
        <begin position="165"/>
        <end position="184"/>
    </location>
</feature>
<accession>A0A1D2MSA5</accession>
<dbReference type="GO" id="GO:0016020">
    <property type="term" value="C:membrane"/>
    <property type="evidence" value="ECO:0007669"/>
    <property type="project" value="UniProtKB-SubCell"/>
</dbReference>
<evidence type="ECO:0000256" key="5">
    <source>
        <dbReference type="SAM" id="Phobius"/>
    </source>
</evidence>
<feature type="transmembrane region" description="Helical" evidence="5">
    <location>
        <begin position="468"/>
        <end position="493"/>
    </location>
</feature>
<dbReference type="EMBL" id="LJIJ01000596">
    <property type="protein sequence ID" value="ODM95999.1"/>
    <property type="molecule type" value="Genomic_DNA"/>
</dbReference>
<feature type="transmembrane region" description="Helical" evidence="5">
    <location>
        <begin position="107"/>
        <end position="128"/>
    </location>
</feature>
<dbReference type="PANTHER" id="PTHR24064">
    <property type="entry name" value="SOLUTE CARRIER FAMILY 22 MEMBER"/>
    <property type="match status" value="1"/>
</dbReference>
<evidence type="ECO:0000256" key="4">
    <source>
        <dbReference type="ARBA" id="ARBA00023136"/>
    </source>
</evidence>
<keyword evidence="4 5" id="KW-0472">Membrane</keyword>